<dbReference type="AlphaFoldDB" id="M1LXR5"/>
<accession>M1LXR5</accession>
<dbReference type="GO" id="GO:0004527">
    <property type="term" value="F:exonuclease activity"/>
    <property type="evidence" value="ECO:0007669"/>
    <property type="project" value="UniProtKB-KW"/>
</dbReference>
<protein>
    <submittedName>
        <fullName evidence="2">RecB family exonuclease</fullName>
    </submittedName>
</protein>
<dbReference type="NCBIfam" id="TIGR03623">
    <property type="entry name" value="probable DNA repair protein"/>
    <property type="match status" value="1"/>
</dbReference>
<evidence type="ECO:0000259" key="1">
    <source>
        <dbReference type="Pfam" id="PF12705"/>
    </source>
</evidence>
<proteinExistence type="predicted"/>
<name>M1LXR5_9PROT</name>
<keyword evidence="2" id="KW-0540">Nuclease</keyword>
<dbReference type="Gene3D" id="3.90.320.10">
    <property type="match status" value="1"/>
</dbReference>
<dbReference type="OrthoDB" id="9761147at2"/>
<organism evidence="2 3">
    <name type="scientific">Candidatus Kinetoplastidibacterium galati TCC219</name>
    <dbReference type="NCBI Taxonomy" id="1208921"/>
    <lineage>
        <taxon>Bacteria</taxon>
        <taxon>Pseudomonadati</taxon>
        <taxon>Pseudomonadota</taxon>
        <taxon>Betaproteobacteria</taxon>
        <taxon>Candidatus Kinetoplastidibacterium</taxon>
    </lineage>
</organism>
<dbReference type="Pfam" id="PF12705">
    <property type="entry name" value="PDDEXK_1"/>
    <property type="match status" value="1"/>
</dbReference>
<dbReference type="PATRIC" id="fig|1208921.3.peg.133"/>
<dbReference type="RefSeq" id="WP_015389341.1">
    <property type="nucleotide sequence ID" value="NC_020284.1"/>
</dbReference>
<dbReference type="SUPFAM" id="SSF52540">
    <property type="entry name" value="P-loop containing nucleoside triphosphate hydrolases"/>
    <property type="match status" value="1"/>
</dbReference>
<dbReference type="Proteomes" id="UP000011658">
    <property type="component" value="Chromosome"/>
</dbReference>
<reference evidence="2 3" key="1">
    <citation type="journal article" date="2013" name="Genome Biol. Evol.">
        <title>Genome evolution and phylogenomic analysis of candidatus kinetoplastibacterium, the betaproteobacterial endosymbionts of strigomonas and angomonas.</title>
        <authorList>
            <person name="Alves J.M."/>
            <person name="Serrano M.G."/>
            <person name="Maia da Silva F."/>
            <person name="Voegtly L.J."/>
            <person name="Matveyev A.V."/>
            <person name="Teixeira M.M."/>
            <person name="Camargo E.P."/>
            <person name="Buck G.A."/>
        </authorList>
    </citation>
    <scope>NUCLEOTIDE SEQUENCE [LARGE SCALE GENOMIC DNA]</scope>
    <source>
        <strain evidence="2 3">TCC219</strain>
    </source>
</reference>
<dbReference type="InterPro" id="IPR011604">
    <property type="entry name" value="PDDEXK-like_dom_sf"/>
</dbReference>
<feature type="domain" description="PD-(D/E)XK endonuclease-like" evidence="1">
    <location>
        <begin position="610"/>
        <end position="792"/>
    </location>
</feature>
<dbReference type="STRING" id="1208921.ST1E_0401"/>
<dbReference type="InterPro" id="IPR019925">
    <property type="entry name" value="DNA_repair_protein_predicted"/>
</dbReference>
<sequence>MHIEKELDLCEINLESVCSMAPRKSLLLTANKRQANQAMKHLSEYLCSSKETKELLQIISIDEWIINLFENLSFLPNINIPTFFLNKPCLQVLWHSILTRNINKDSYSIGNKKSSALALDAYNLIKNWKIKLPKNLADYENSSFVYWKKYYEKETKRINAIDINGVYSLVIKNINRNKISLPENIILSGFLENYPRLDDLLRKLISKKVKIYLLSNKIDKLTSNKYLKCDNITEEWRSAVNWITDSFIRNPSGKYAIASAHLDKQAEVAYRMLDHKLRCYKEEISITFSISCEKSIAHSPIIHSAFSWLNILFNLSVSRKCDTKNFGKALLSSCSFMGNKLFEPYSVLELKLRDKIGIYIDIIEISELLADYDLGADLIDALSFWPERDNLLQISKWILIIRKSLFFICFSRYASSDIIVHEAVKLFDKLLNEFNVLSPFFGDISAARVISLFEHFVESNKFYKNDNRHKNIEVLDLKDVISRNWDAVWVIDFNDEIFQYPIHSNPFLPKNILHEFSIAKPIFRNELNLSCYAYKSLNQCTRQLVVSYSSQEDYDSVQPSKFIDDSYQILNYVNNYCSLKRKVNMECINDSKGPRLLTSESVINGTGVLELQSRNPLWAFAKYRLGIVGLDPYYKDKRISYRRGRFLHRILELFWLDVRYHSKLMSLSDMEIDSLLLKHIKNALSVDFYLDLGFIKQLESERALKILKNWINTEKNRLPFLASSLEYKFSWEYKSLVFNMRSDRIDFLENKAVIIDYKTGNRIFNIDLDWSRQRPINLQMLVYNMAFSQTSNLNIMSLIIVLLNPKGVITSGVSSDDIGLTGIKIYSDFSKRINELSKKVSMLADEYIEGVSDNSIVKKDDLRFCDIMPFLRINFNE</sequence>
<gene>
    <name evidence="2" type="ORF">ST1E_0401</name>
</gene>
<keyword evidence="2" id="KW-0269">Exonuclease</keyword>
<dbReference type="eggNOG" id="COG2887">
    <property type="taxonomic scope" value="Bacteria"/>
</dbReference>
<dbReference type="InterPro" id="IPR027417">
    <property type="entry name" value="P-loop_NTPase"/>
</dbReference>
<keyword evidence="3" id="KW-1185">Reference proteome</keyword>
<keyword evidence="2" id="KW-0378">Hydrolase</keyword>
<evidence type="ECO:0000313" key="3">
    <source>
        <dbReference type="Proteomes" id="UP000011658"/>
    </source>
</evidence>
<dbReference type="EMBL" id="CP003806">
    <property type="protein sequence ID" value="AGF48856.1"/>
    <property type="molecule type" value="Genomic_DNA"/>
</dbReference>
<dbReference type="KEGG" id="kga:ST1E_0401"/>
<dbReference type="HOGENOM" id="CLU_014693_0_0_4"/>
<dbReference type="InterPro" id="IPR038726">
    <property type="entry name" value="PDDEXK_AddAB-type"/>
</dbReference>
<evidence type="ECO:0000313" key="2">
    <source>
        <dbReference type="EMBL" id="AGF48856.1"/>
    </source>
</evidence>